<dbReference type="Proteomes" id="UP000326384">
    <property type="component" value="Unassembled WGS sequence"/>
</dbReference>
<feature type="transmembrane region" description="Helical" evidence="2">
    <location>
        <begin position="15"/>
        <end position="35"/>
    </location>
</feature>
<accession>A0A5N4BML8</accession>
<name>A0A5N4BML8_9FLAO</name>
<evidence type="ECO:0000313" key="4">
    <source>
        <dbReference type="Proteomes" id="UP000326384"/>
    </source>
</evidence>
<feature type="region of interest" description="Disordered" evidence="1">
    <location>
        <begin position="64"/>
        <end position="98"/>
    </location>
</feature>
<keyword evidence="2" id="KW-0472">Membrane</keyword>
<protein>
    <submittedName>
        <fullName evidence="3">Uncharacterized protein</fullName>
    </submittedName>
</protein>
<evidence type="ECO:0000313" key="3">
    <source>
        <dbReference type="EMBL" id="KAB1229650.1"/>
    </source>
</evidence>
<keyword evidence="4" id="KW-1185">Reference proteome</keyword>
<sequence length="192" mass="22580">MFNNKALKTNFYTQIVLYKCRIAVLVFLMSANLMFSQLYTGSGAEIYIGHNAFIFTKEKITEQKQNSQKTKQSERSKNNMLQKNISARKVDEKERQTKKELDRIKQSYRNLMVRIMFLNKNEISFQSSFCCGIISPIFFLKKGLFFTAHHTGLLRHPSFVWIPKLHDRSLEIYNNYLKIRIDIRPPPSSIIT</sequence>
<evidence type="ECO:0000256" key="2">
    <source>
        <dbReference type="SAM" id="Phobius"/>
    </source>
</evidence>
<organism evidence="3 4">
    <name type="scientific">Chryseobacterium viscerum</name>
    <dbReference type="NCBI Taxonomy" id="1037377"/>
    <lineage>
        <taxon>Bacteria</taxon>
        <taxon>Pseudomonadati</taxon>
        <taxon>Bacteroidota</taxon>
        <taxon>Flavobacteriia</taxon>
        <taxon>Flavobacteriales</taxon>
        <taxon>Weeksellaceae</taxon>
        <taxon>Chryseobacterium group</taxon>
        <taxon>Chryseobacterium</taxon>
    </lineage>
</organism>
<proteinExistence type="predicted"/>
<feature type="compositionally biased region" description="Basic and acidic residues" evidence="1">
    <location>
        <begin position="88"/>
        <end position="98"/>
    </location>
</feature>
<gene>
    <name evidence="3" type="ORF">F8D52_17275</name>
</gene>
<dbReference type="EMBL" id="VTPV01000010">
    <property type="protein sequence ID" value="KAB1229650.1"/>
    <property type="molecule type" value="Genomic_DNA"/>
</dbReference>
<comment type="caution">
    <text evidence="3">The sequence shown here is derived from an EMBL/GenBank/DDBJ whole genome shotgun (WGS) entry which is preliminary data.</text>
</comment>
<keyword evidence="2" id="KW-1133">Transmembrane helix</keyword>
<reference evidence="3 4" key="1">
    <citation type="journal article" date="2019" name="Stand. Genomic Sci.">
        <title>Draft Whole-Genome Sequence of a Novel Chryseobacterium viscerum Strain Isolated from Fresh Water at Dripping Springs, New Mexico.</title>
        <authorList>
            <person name="Kyndt J.A."/>
            <person name="Moore T.C."/>
        </authorList>
    </citation>
    <scope>NUCLEOTIDE SEQUENCE [LARGE SCALE GENOMIC DNA]</scope>
    <source>
        <strain evidence="3 4">DPS</strain>
    </source>
</reference>
<evidence type="ECO:0000256" key="1">
    <source>
        <dbReference type="SAM" id="MobiDB-lite"/>
    </source>
</evidence>
<dbReference type="RefSeq" id="WP_152290775.1">
    <property type="nucleotide sequence ID" value="NZ_VTPV01000010.1"/>
</dbReference>
<keyword evidence="2" id="KW-0812">Transmembrane</keyword>